<dbReference type="Pfam" id="PF09684">
    <property type="entry name" value="Tail_P2_I"/>
    <property type="match status" value="1"/>
</dbReference>
<name>A0A7X1ZFY9_9PROT</name>
<dbReference type="InterPro" id="IPR006521">
    <property type="entry name" value="Tail_protein_I"/>
</dbReference>
<accession>A0A7X1ZFY9</accession>
<gene>
    <name evidence="1" type="ORF">GHC57_15235</name>
</gene>
<evidence type="ECO:0000313" key="1">
    <source>
        <dbReference type="EMBL" id="MQX37873.1"/>
    </source>
</evidence>
<dbReference type="AlphaFoldDB" id="A0A7X1ZFY9"/>
<keyword evidence="2" id="KW-1185">Reference proteome</keyword>
<dbReference type="NCBIfam" id="TIGR01634">
    <property type="entry name" value="tail_P2_I"/>
    <property type="match status" value="1"/>
</dbReference>
<organism evidence="1 2">
    <name type="scientific">Roseospira navarrensis</name>
    <dbReference type="NCBI Taxonomy" id="140058"/>
    <lineage>
        <taxon>Bacteria</taxon>
        <taxon>Pseudomonadati</taxon>
        <taxon>Pseudomonadota</taxon>
        <taxon>Alphaproteobacteria</taxon>
        <taxon>Rhodospirillales</taxon>
        <taxon>Rhodospirillaceae</taxon>
        <taxon>Roseospira</taxon>
    </lineage>
</organism>
<proteinExistence type="predicted"/>
<sequence>MGPVALPGRAAAVARVGVFGGRLGRHLASGDATPRHCRQLQIHAVKGTVGAVKRALASLGYDTRLVEWHQEGGAPYTFRIEVDVMGRAVTDATYGEIERTALRSKNVRSHLTGLRAIGRVSGPAYLGAVCLGGEETTILPWSPPETEATGPLFVGGAVGSVEAVTIYPAGYDAAPVARPWLCEDGVPWADEDETPLWWE</sequence>
<reference evidence="1 2" key="1">
    <citation type="submission" date="2019-10" db="EMBL/GenBank/DDBJ databases">
        <title>Draft whole-genome sequence of the purple nonsulfur photosynthetic bacterium Roseospira navarrensis DSM 15114.</title>
        <authorList>
            <person name="Kyndt J.A."/>
            <person name="Meyer T.E."/>
        </authorList>
    </citation>
    <scope>NUCLEOTIDE SEQUENCE [LARGE SCALE GENOMIC DNA]</scope>
    <source>
        <strain evidence="1 2">DSM 15114</strain>
    </source>
</reference>
<evidence type="ECO:0000313" key="2">
    <source>
        <dbReference type="Proteomes" id="UP000434582"/>
    </source>
</evidence>
<dbReference type="EMBL" id="WIVE01000059">
    <property type="protein sequence ID" value="MQX37873.1"/>
    <property type="molecule type" value="Genomic_DNA"/>
</dbReference>
<protein>
    <submittedName>
        <fullName evidence="1">Phage tail protein I</fullName>
    </submittedName>
</protein>
<dbReference type="Proteomes" id="UP000434582">
    <property type="component" value="Unassembled WGS sequence"/>
</dbReference>
<comment type="caution">
    <text evidence="1">The sequence shown here is derived from an EMBL/GenBank/DDBJ whole genome shotgun (WGS) entry which is preliminary data.</text>
</comment>